<comment type="caution">
    <text evidence="1">The sequence shown here is derived from an EMBL/GenBank/DDBJ whole genome shotgun (WGS) entry which is preliminary data.</text>
</comment>
<evidence type="ECO:0000313" key="1">
    <source>
        <dbReference type="EMBL" id="EIG26179.1"/>
    </source>
</evidence>
<sequence>MLSCVASGEILQTFCEKPSLVTGWNGIFCRGCEFEKFTHAYKT</sequence>
<protein>
    <submittedName>
        <fullName evidence="1">Uncharacterized protein</fullName>
    </submittedName>
</protein>
<evidence type="ECO:0000313" key="2">
    <source>
        <dbReference type="Proteomes" id="UP000003345"/>
    </source>
</evidence>
<accession>I2NK18</accession>
<dbReference type="EMBL" id="AJMU01000047">
    <property type="protein sequence ID" value="EIG26179.1"/>
    <property type="molecule type" value="Genomic_DNA"/>
</dbReference>
<organism evidence="1 2">
    <name type="scientific">Haemophilus paraphrohaemolyticus HK411</name>
    <dbReference type="NCBI Taxonomy" id="1095743"/>
    <lineage>
        <taxon>Bacteria</taxon>
        <taxon>Pseudomonadati</taxon>
        <taxon>Pseudomonadota</taxon>
        <taxon>Gammaproteobacteria</taxon>
        <taxon>Pasteurellales</taxon>
        <taxon>Pasteurellaceae</taxon>
        <taxon>Haemophilus</taxon>
    </lineage>
</organism>
<dbReference type="AlphaFoldDB" id="I2NK18"/>
<name>I2NK18_9PAST</name>
<dbReference type="Proteomes" id="UP000003345">
    <property type="component" value="Unassembled WGS sequence"/>
</dbReference>
<gene>
    <name evidence="1" type="ORF">HMPREF1054_0395</name>
</gene>
<reference evidence="1 2" key="1">
    <citation type="submission" date="2012-04" db="EMBL/GenBank/DDBJ databases">
        <authorList>
            <person name="Harkins D.M."/>
            <person name="Madupu R."/>
            <person name="Durkin A.S."/>
            <person name="Torralba M."/>
            <person name="Methe B."/>
            <person name="Sutton G.G."/>
            <person name="Nelson K.E."/>
        </authorList>
    </citation>
    <scope>NUCLEOTIDE SEQUENCE [LARGE SCALE GENOMIC DNA]</scope>
    <source>
        <strain evidence="1 2">HK411</strain>
    </source>
</reference>
<proteinExistence type="predicted"/>